<keyword evidence="5 8" id="KW-0998">Cell outer membrane</keyword>
<evidence type="ECO:0000256" key="9">
    <source>
        <dbReference type="SAM" id="SignalP"/>
    </source>
</evidence>
<dbReference type="SUPFAM" id="SSF103088">
    <property type="entry name" value="OmpA-like"/>
    <property type="match status" value="1"/>
</dbReference>
<proteinExistence type="inferred from homology"/>
<keyword evidence="12" id="KW-1185">Reference proteome</keyword>
<evidence type="ECO:0000313" key="11">
    <source>
        <dbReference type="EMBL" id="SFJ89742.1"/>
    </source>
</evidence>
<dbReference type="CDD" id="cd07185">
    <property type="entry name" value="OmpA_C-like"/>
    <property type="match status" value="1"/>
</dbReference>
<dbReference type="InterPro" id="IPR050330">
    <property type="entry name" value="Bact_OuterMem_StrucFunc"/>
</dbReference>
<dbReference type="NCBIfam" id="TIGR02802">
    <property type="entry name" value="Pal_lipo"/>
    <property type="match status" value="1"/>
</dbReference>
<keyword evidence="1" id="KW-0132">Cell division</keyword>
<keyword evidence="6 8" id="KW-0449">Lipoprotein</keyword>
<sequence length="176" mass="19162">MRKSSVIVLIVLAFSLVMAGGCSKKVSSTPAGTSAAGSSTDMGGLSAEQLEAQRLAELRRQAIDKIGADRIHFAFDRSELTDLSRQILAEKAELLKAHPSLALLIEGHCDERGTNEYNMALGERRARAAYEYLVLMGIESGRLTIISYGEEYPAVPGSNEEAWAKNRRDEFKASVN</sequence>
<dbReference type="Pfam" id="PF00691">
    <property type="entry name" value="OmpA"/>
    <property type="match status" value="1"/>
</dbReference>
<dbReference type="GO" id="GO:0009279">
    <property type="term" value="C:cell outer membrane"/>
    <property type="evidence" value="ECO:0007669"/>
    <property type="project" value="UniProtKB-SubCell"/>
</dbReference>
<dbReference type="PANTHER" id="PTHR30329:SF21">
    <property type="entry name" value="LIPOPROTEIN YIAD-RELATED"/>
    <property type="match status" value="1"/>
</dbReference>
<evidence type="ECO:0000256" key="7">
    <source>
        <dbReference type="ARBA" id="ARBA00023306"/>
    </source>
</evidence>
<dbReference type="PANTHER" id="PTHR30329">
    <property type="entry name" value="STATOR ELEMENT OF FLAGELLAR MOTOR COMPLEX"/>
    <property type="match status" value="1"/>
</dbReference>
<comment type="subcellular location">
    <subcellularLocation>
        <location evidence="8">Cell outer membrane</location>
        <topology evidence="8">Lipid-anchor</topology>
    </subcellularLocation>
</comment>
<dbReference type="InterPro" id="IPR039001">
    <property type="entry name" value="Pal"/>
</dbReference>
<evidence type="ECO:0000256" key="1">
    <source>
        <dbReference type="ARBA" id="ARBA00022618"/>
    </source>
</evidence>
<feature type="domain" description="OmpA-like" evidence="10">
    <location>
        <begin position="60"/>
        <end position="176"/>
    </location>
</feature>
<reference evidence="12" key="1">
    <citation type="submission" date="2016-10" db="EMBL/GenBank/DDBJ databases">
        <authorList>
            <person name="Varghese N."/>
            <person name="Submissions S."/>
        </authorList>
    </citation>
    <scope>NUCLEOTIDE SEQUENCE [LARGE SCALE GENOMIC DNA]</scope>
    <source>
        <strain evidence="12">DSM 5918</strain>
    </source>
</reference>
<dbReference type="STRING" id="52560.SAMN04488082_10941"/>
<dbReference type="OrthoDB" id="9809164at2"/>
<evidence type="ECO:0000256" key="3">
    <source>
        <dbReference type="ARBA" id="ARBA00023136"/>
    </source>
</evidence>
<dbReference type="EMBL" id="FORX01000009">
    <property type="protein sequence ID" value="SFJ89742.1"/>
    <property type="molecule type" value="Genomic_DNA"/>
</dbReference>
<comment type="similarity">
    <text evidence="8">Belongs to the Pal lipoprotein family.</text>
</comment>
<name>A0A1I3V3P1_9BACT</name>
<dbReference type="PROSITE" id="PS51257">
    <property type="entry name" value="PROKAR_LIPOPROTEIN"/>
    <property type="match status" value="1"/>
</dbReference>
<gene>
    <name evidence="8" type="primary">pal</name>
    <name evidence="11" type="ORF">SAMN04488082_10941</name>
</gene>
<organism evidence="11 12">
    <name type="scientific">Desulfomicrobium apsheronum</name>
    <dbReference type="NCBI Taxonomy" id="52560"/>
    <lineage>
        <taxon>Bacteria</taxon>
        <taxon>Pseudomonadati</taxon>
        <taxon>Thermodesulfobacteriota</taxon>
        <taxon>Desulfovibrionia</taxon>
        <taxon>Desulfovibrionales</taxon>
        <taxon>Desulfomicrobiaceae</taxon>
        <taxon>Desulfomicrobium</taxon>
    </lineage>
</organism>
<keyword evidence="2 8" id="KW-0732">Signal</keyword>
<dbReference type="PRINTS" id="PR01021">
    <property type="entry name" value="OMPADOMAIN"/>
</dbReference>
<evidence type="ECO:0000313" key="12">
    <source>
        <dbReference type="Proteomes" id="UP000198635"/>
    </source>
</evidence>
<accession>A0A1I3V3P1</accession>
<dbReference type="InterPro" id="IPR036737">
    <property type="entry name" value="OmpA-like_sf"/>
</dbReference>
<evidence type="ECO:0000256" key="5">
    <source>
        <dbReference type="ARBA" id="ARBA00023237"/>
    </source>
</evidence>
<dbReference type="GO" id="GO:0051301">
    <property type="term" value="P:cell division"/>
    <property type="evidence" value="ECO:0007669"/>
    <property type="project" value="UniProtKB-KW"/>
</dbReference>
<feature type="chain" id="PRO_5011601130" description="Peptidoglycan-associated lipoprotein" evidence="9">
    <location>
        <begin position="20"/>
        <end position="176"/>
    </location>
</feature>
<dbReference type="InterPro" id="IPR014169">
    <property type="entry name" value="Pal_lipo_C"/>
</dbReference>
<keyword evidence="4 8" id="KW-0564">Palmitate</keyword>
<evidence type="ECO:0000256" key="4">
    <source>
        <dbReference type="ARBA" id="ARBA00023139"/>
    </source>
</evidence>
<evidence type="ECO:0000256" key="6">
    <source>
        <dbReference type="ARBA" id="ARBA00023288"/>
    </source>
</evidence>
<feature type="signal peptide" evidence="9">
    <location>
        <begin position="1"/>
        <end position="19"/>
    </location>
</feature>
<protein>
    <recommendedName>
        <fullName evidence="8">Peptidoglycan-associated lipoprotein</fullName>
        <shortName evidence="8">PAL</shortName>
    </recommendedName>
</protein>
<dbReference type="AlphaFoldDB" id="A0A1I3V3P1"/>
<dbReference type="InterPro" id="IPR006664">
    <property type="entry name" value="OMP_bac"/>
</dbReference>
<keyword evidence="7" id="KW-0131">Cell cycle</keyword>
<dbReference type="Gene3D" id="3.30.1330.60">
    <property type="entry name" value="OmpA-like domain"/>
    <property type="match status" value="1"/>
</dbReference>
<dbReference type="RefSeq" id="WP_092374922.1">
    <property type="nucleotide sequence ID" value="NZ_FORX01000009.1"/>
</dbReference>
<evidence type="ECO:0000259" key="10">
    <source>
        <dbReference type="PROSITE" id="PS51123"/>
    </source>
</evidence>
<dbReference type="InterPro" id="IPR006665">
    <property type="entry name" value="OmpA-like"/>
</dbReference>
<keyword evidence="3 8" id="KW-0472">Membrane</keyword>
<dbReference type="Proteomes" id="UP000198635">
    <property type="component" value="Unassembled WGS sequence"/>
</dbReference>
<dbReference type="PROSITE" id="PS51123">
    <property type="entry name" value="OMPA_2"/>
    <property type="match status" value="1"/>
</dbReference>
<evidence type="ECO:0000256" key="2">
    <source>
        <dbReference type="ARBA" id="ARBA00022729"/>
    </source>
</evidence>
<dbReference type="HAMAP" id="MF_02204">
    <property type="entry name" value="Pal"/>
    <property type="match status" value="1"/>
</dbReference>
<evidence type="ECO:0000256" key="8">
    <source>
        <dbReference type="HAMAP-Rule" id="MF_02204"/>
    </source>
</evidence>